<evidence type="ECO:0000313" key="2">
    <source>
        <dbReference type="EMBL" id="SDE19128.1"/>
    </source>
</evidence>
<reference evidence="2 3" key="1">
    <citation type="submission" date="2016-10" db="EMBL/GenBank/DDBJ databases">
        <authorList>
            <person name="de Groot N.N."/>
        </authorList>
    </citation>
    <scope>NUCLEOTIDE SEQUENCE [LARGE SCALE GENOMIC DNA]</scope>
    <source>
        <strain evidence="2 3">ATCC 700224</strain>
    </source>
</reference>
<gene>
    <name evidence="2" type="ORF">SAMN05421720_104119</name>
</gene>
<keyword evidence="1" id="KW-0472">Membrane</keyword>
<evidence type="ECO:0000313" key="3">
    <source>
        <dbReference type="Proteomes" id="UP000199412"/>
    </source>
</evidence>
<keyword evidence="1" id="KW-1133">Transmembrane helix</keyword>
<organism evidence="2 3">
    <name type="scientific">Rhodospira trueperi</name>
    <dbReference type="NCBI Taxonomy" id="69960"/>
    <lineage>
        <taxon>Bacteria</taxon>
        <taxon>Pseudomonadati</taxon>
        <taxon>Pseudomonadota</taxon>
        <taxon>Alphaproteobacteria</taxon>
        <taxon>Rhodospirillales</taxon>
        <taxon>Rhodospirillaceae</taxon>
        <taxon>Rhodospira</taxon>
    </lineage>
</organism>
<dbReference type="RefSeq" id="WP_176793459.1">
    <property type="nucleotide sequence ID" value="NZ_FNAP01000004.1"/>
</dbReference>
<name>A0A1G7AW82_9PROT</name>
<feature type="transmembrane region" description="Helical" evidence="1">
    <location>
        <begin position="14"/>
        <end position="40"/>
    </location>
</feature>
<dbReference type="EMBL" id="FNAP01000004">
    <property type="protein sequence ID" value="SDE19128.1"/>
    <property type="molecule type" value="Genomic_DNA"/>
</dbReference>
<accession>A0A1G7AW82</accession>
<keyword evidence="1" id="KW-0812">Transmembrane</keyword>
<dbReference type="AlphaFoldDB" id="A0A1G7AW82"/>
<protein>
    <submittedName>
        <fullName evidence="2">Uncharacterized protein</fullName>
    </submittedName>
</protein>
<keyword evidence="3" id="KW-1185">Reference proteome</keyword>
<sequence length="45" mass="4801">MSDLTRHVEPLETYMWGVVGVMTAPVFSVVFSVVFGAVVLGASLT</sequence>
<proteinExistence type="predicted"/>
<evidence type="ECO:0000256" key="1">
    <source>
        <dbReference type="SAM" id="Phobius"/>
    </source>
</evidence>
<dbReference type="Proteomes" id="UP000199412">
    <property type="component" value="Unassembled WGS sequence"/>
</dbReference>
<dbReference type="STRING" id="69960.SAMN05421720_104119"/>